<reference evidence="1 2" key="3">
    <citation type="journal article" date="2013" name="Rice">
        <title>Improvement of the Oryza sativa Nipponbare reference genome using next generation sequence and optical map data.</title>
        <authorList>
            <person name="Kawahara Y."/>
            <person name="de la Bastide M."/>
            <person name="Hamilton J.P."/>
            <person name="Kanamori H."/>
            <person name="McCombie W.R."/>
            <person name="Ouyang S."/>
            <person name="Schwartz D.C."/>
            <person name="Tanaka T."/>
            <person name="Wu J."/>
            <person name="Zhou S."/>
            <person name="Childs K.L."/>
            <person name="Davidson R.M."/>
            <person name="Lin H."/>
            <person name="Quesada-Ocampo L."/>
            <person name="Vaillancourt B."/>
            <person name="Sakai H."/>
            <person name="Lee S.S."/>
            <person name="Kim J."/>
            <person name="Numa H."/>
            <person name="Itoh T."/>
            <person name="Buell C.R."/>
            <person name="Matsumoto T."/>
        </authorList>
    </citation>
    <scope>NUCLEOTIDE SEQUENCE [LARGE SCALE GENOMIC DNA]</scope>
    <source>
        <strain evidence="2">cv. Nipponbare</strain>
    </source>
</reference>
<dbReference type="AlphaFoldDB" id="A0A0N7KIJ4"/>
<proteinExistence type="predicted"/>
<protein>
    <submittedName>
        <fullName evidence="1">Os04g0146800 protein</fullName>
    </submittedName>
</protein>
<reference evidence="1 2" key="2">
    <citation type="journal article" date="2013" name="Plant Cell Physiol.">
        <title>Rice Annotation Project Database (RAP-DB): an integrative and interactive database for rice genomics.</title>
        <authorList>
            <person name="Sakai H."/>
            <person name="Lee S.S."/>
            <person name="Tanaka T."/>
            <person name="Numa H."/>
            <person name="Kim J."/>
            <person name="Kawahara Y."/>
            <person name="Wakimoto H."/>
            <person name="Yang C.C."/>
            <person name="Iwamoto M."/>
            <person name="Abe T."/>
            <person name="Yamada Y."/>
            <person name="Muto A."/>
            <person name="Inokuchi H."/>
            <person name="Ikemura T."/>
            <person name="Matsumoto T."/>
            <person name="Sasaki T."/>
            <person name="Itoh T."/>
        </authorList>
    </citation>
    <scope>NUCLEOTIDE SEQUENCE [LARGE SCALE GENOMIC DNA]</scope>
    <source>
        <strain evidence="2">cv. Nipponbare</strain>
    </source>
</reference>
<dbReference type="EMBL" id="AP014960">
    <property type="protein sequence ID" value="BAS87785.1"/>
    <property type="molecule type" value="Genomic_DNA"/>
</dbReference>
<accession>A0A0N7KIJ4</accession>
<dbReference type="STRING" id="39947.A0A0N7KIJ4"/>
<dbReference type="Proteomes" id="UP000059680">
    <property type="component" value="Chromosome 4"/>
</dbReference>
<evidence type="ECO:0000313" key="1">
    <source>
        <dbReference type="EMBL" id="BAS87785.1"/>
    </source>
</evidence>
<organism evidence="1 2">
    <name type="scientific">Oryza sativa subsp. japonica</name>
    <name type="common">Rice</name>
    <dbReference type="NCBI Taxonomy" id="39947"/>
    <lineage>
        <taxon>Eukaryota</taxon>
        <taxon>Viridiplantae</taxon>
        <taxon>Streptophyta</taxon>
        <taxon>Embryophyta</taxon>
        <taxon>Tracheophyta</taxon>
        <taxon>Spermatophyta</taxon>
        <taxon>Magnoliopsida</taxon>
        <taxon>Liliopsida</taxon>
        <taxon>Poales</taxon>
        <taxon>Poaceae</taxon>
        <taxon>BOP clade</taxon>
        <taxon>Oryzoideae</taxon>
        <taxon>Oryzeae</taxon>
        <taxon>Oryzinae</taxon>
        <taxon>Oryza</taxon>
        <taxon>Oryza sativa</taxon>
    </lineage>
</organism>
<dbReference type="InParanoid" id="A0A0N7KIJ4"/>
<sequence length="71" mass="8468">MRKKLRELRHRCQEGSLGDNVFCVRADLLRNLGNTCNSKIHNRWGRGGCRRNGYMHQSRKEEYEQESKTCR</sequence>
<keyword evidence="2" id="KW-1185">Reference proteome</keyword>
<gene>
    <name evidence="1" type="ordered locus">Os04g0146800</name>
    <name evidence="1" type="ORF">OSNPB_040146800</name>
</gene>
<reference evidence="2" key="1">
    <citation type="journal article" date="2005" name="Nature">
        <title>The map-based sequence of the rice genome.</title>
        <authorList>
            <consortium name="International rice genome sequencing project (IRGSP)"/>
            <person name="Matsumoto T."/>
            <person name="Wu J."/>
            <person name="Kanamori H."/>
            <person name="Katayose Y."/>
            <person name="Fujisawa M."/>
            <person name="Namiki N."/>
            <person name="Mizuno H."/>
            <person name="Yamamoto K."/>
            <person name="Antonio B.A."/>
            <person name="Baba T."/>
            <person name="Sakata K."/>
            <person name="Nagamura Y."/>
            <person name="Aoki H."/>
            <person name="Arikawa K."/>
            <person name="Arita K."/>
            <person name="Bito T."/>
            <person name="Chiden Y."/>
            <person name="Fujitsuka N."/>
            <person name="Fukunaka R."/>
            <person name="Hamada M."/>
            <person name="Harada C."/>
            <person name="Hayashi A."/>
            <person name="Hijishita S."/>
            <person name="Honda M."/>
            <person name="Hosokawa S."/>
            <person name="Ichikawa Y."/>
            <person name="Idonuma A."/>
            <person name="Iijima M."/>
            <person name="Ikeda M."/>
            <person name="Ikeno M."/>
            <person name="Ito K."/>
            <person name="Ito S."/>
            <person name="Ito T."/>
            <person name="Ito Y."/>
            <person name="Ito Y."/>
            <person name="Iwabuchi A."/>
            <person name="Kamiya K."/>
            <person name="Karasawa W."/>
            <person name="Kurita K."/>
            <person name="Katagiri S."/>
            <person name="Kikuta A."/>
            <person name="Kobayashi H."/>
            <person name="Kobayashi N."/>
            <person name="Machita K."/>
            <person name="Maehara T."/>
            <person name="Masukawa M."/>
            <person name="Mizubayashi T."/>
            <person name="Mukai Y."/>
            <person name="Nagasaki H."/>
            <person name="Nagata Y."/>
            <person name="Naito S."/>
            <person name="Nakashima M."/>
            <person name="Nakama Y."/>
            <person name="Nakamichi Y."/>
            <person name="Nakamura M."/>
            <person name="Meguro A."/>
            <person name="Negishi M."/>
            <person name="Ohta I."/>
            <person name="Ohta T."/>
            <person name="Okamoto M."/>
            <person name="Ono N."/>
            <person name="Saji S."/>
            <person name="Sakaguchi M."/>
            <person name="Sakai K."/>
            <person name="Shibata M."/>
            <person name="Shimokawa T."/>
            <person name="Song J."/>
            <person name="Takazaki Y."/>
            <person name="Terasawa K."/>
            <person name="Tsugane M."/>
            <person name="Tsuji K."/>
            <person name="Ueda S."/>
            <person name="Waki K."/>
            <person name="Yamagata H."/>
            <person name="Yamamoto M."/>
            <person name="Yamamoto S."/>
            <person name="Yamane H."/>
            <person name="Yoshiki S."/>
            <person name="Yoshihara R."/>
            <person name="Yukawa K."/>
            <person name="Zhong H."/>
            <person name="Yano M."/>
            <person name="Yuan Q."/>
            <person name="Ouyang S."/>
            <person name="Liu J."/>
            <person name="Jones K.M."/>
            <person name="Gansberger K."/>
            <person name="Moffat K."/>
            <person name="Hill J."/>
            <person name="Bera J."/>
            <person name="Fadrosh D."/>
            <person name="Jin S."/>
            <person name="Johri S."/>
            <person name="Kim M."/>
            <person name="Overton L."/>
            <person name="Reardon M."/>
            <person name="Tsitrin T."/>
            <person name="Vuong H."/>
            <person name="Weaver B."/>
            <person name="Ciecko A."/>
            <person name="Tallon L."/>
            <person name="Jackson J."/>
            <person name="Pai G."/>
            <person name="Aken S.V."/>
            <person name="Utterback T."/>
            <person name="Reidmuller S."/>
            <person name="Feldblyum T."/>
            <person name="Hsiao J."/>
            <person name="Zismann V."/>
            <person name="Iobst S."/>
            <person name="de Vazeille A.R."/>
            <person name="Buell C.R."/>
            <person name="Ying K."/>
            <person name="Li Y."/>
            <person name="Lu T."/>
            <person name="Huang Y."/>
            <person name="Zhao Q."/>
            <person name="Feng Q."/>
            <person name="Zhang L."/>
            <person name="Zhu J."/>
            <person name="Weng Q."/>
            <person name="Mu J."/>
            <person name="Lu Y."/>
            <person name="Fan D."/>
            <person name="Liu Y."/>
            <person name="Guan J."/>
            <person name="Zhang Y."/>
            <person name="Yu S."/>
            <person name="Liu X."/>
            <person name="Zhang Y."/>
            <person name="Hong G."/>
            <person name="Han B."/>
            <person name="Choisne N."/>
            <person name="Demange N."/>
            <person name="Orjeda G."/>
            <person name="Samain S."/>
            <person name="Cattolico L."/>
            <person name="Pelletier E."/>
            <person name="Couloux A."/>
            <person name="Segurens B."/>
            <person name="Wincker P."/>
            <person name="D'Hont A."/>
            <person name="Scarpelli C."/>
            <person name="Weissenbach J."/>
            <person name="Salanoubat M."/>
            <person name="Quetier F."/>
            <person name="Yu Y."/>
            <person name="Kim H.R."/>
            <person name="Rambo T."/>
            <person name="Currie J."/>
            <person name="Collura K."/>
            <person name="Luo M."/>
            <person name="Yang T."/>
            <person name="Ammiraju J.S.S."/>
            <person name="Engler F."/>
            <person name="Soderlund C."/>
            <person name="Wing R.A."/>
            <person name="Palmer L.E."/>
            <person name="de la Bastide M."/>
            <person name="Spiegel L."/>
            <person name="Nascimento L."/>
            <person name="Zutavern T."/>
            <person name="O'Shaughnessy A."/>
            <person name="Dike S."/>
            <person name="Dedhia N."/>
            <person name="Preston R."/>
            <person name="Balija V."/>
            <person name="McCombie W.R."/>
            <person name="Chow T."/>
            <person name="Chen H."/>
            <person name="Chung M."/>
            <person name="Chen C."/>
            <person name="Shaw J."/>
            <person name="Wu H."/>
            <person name="Hsiao K."/>
            <person name="Chao Y."/>
            <person name="Chu M."/>
            <person name="Cheng C."/>
            <person name="Hour A."/>
            <person name="Lee P."/>
            <person name="Lin S."/>
            <person name="Lin Y."/>
            <person name="Liou J."/>
            <person name="Liu S."/>
            <person name="Hsing Y."/>
            <person name="Raghuvanshi S."/>
            <person name="Mohanty A."/>
            <person name="Bharti A.K."/>
            <person name="Gaur A."/>
            <person name="Gupta V."/>
            <person name="Kumar D."/>
            <person name="Ravi V."/>
            <person name="Vij S."/>
            <person name="Kapur A."/>
            <person name="Khurana P."/>
            <person name="Khurana P."/>
            <person name="Khurana J.P."/>
            <person name="Tyagi A.K."/>
            <person name="Gaikwad K."/>
            <person name="Singh A."/>
            <person name="Dalal V."/>
            <person name="Srivastava S."/>
            <person name="Dixit A."/>
            <person name="Pal A.K."/>
            <person name="Ghazi I.A."/>
            <person name="Yadav M."/>
            <person name="Pandit A."/>
            <person name="Bhargava A."/>
            <person name="Sureshbabu K."/>
            <person name="Batra K."/>
            <person name="Sharma T.R."/>
            <person name="Mohapatra T."/>
            <person name="Singh N.K."/>
            <person name="Messing J."/>
            <person name="Nelson A.B."/>
            <person name="Fuks G."/>
            <person name="Kavchok S."/>
            <person name="Keizer G."/>
            <person name="Linton E."/>
            <person name="Llaca V."/>
            <person name="Song R."/>
            <person name="Tanyolac B."/>
            <person name="Young S."/>
            <person name="Ho-Il K."/>
            <person name="Hahn J.H."/>
            <person name="Sangsakoo G."/>
            <person name="Vanavichit A."/>
            <person name="de Mattos Luiz.A.T."/>
            <person name="Zimmer P.D."/>
            <person name="Malone G."/>
            <person name="Dellagostin O."/>
            <person name="de Oliveira A.C."/>
            <person name="Bevan M."/>
            <person name="Bancroft I."/>
            <person name="Minx P."/>
            <person name="Cordum H."/>
            <person name="Wilson R."/>
            <person name="Cheng Z."/>
            <person name="Jin W."/>
            <person name="Jiang J."/>
            <person name="Leong S.A."/>
            <person name="Iwama H."/>
            <person name="Gojobori T."/>
            <person name="Itoh T."/>
            <person name="Niimura Y."/>
            <person name="Fujii Y."/>
            <person name="Habara T."/>
            <person name="Sakai H."/>
            <person name="Sato Y."/>
            <person name="Wilson G."/>
            <person name="Kumar K."/>
            <person name="McCouch S."/>
            <person name="Juretic N."/>
            <person name="Hoen D."/>
            <person name="Wright S."/>
            <person name="Bruskiewich R."/>
            <person name="Bureau T."/>
            <person name="Miyao A."/>
            <person name="Hirochika H."/>
            <person name="Nishikawa T."/>
            <person name="Kadowaki K."/>
            <person name="Sugiura M."/>
            <person name="Burr B."/>
            <person name="Sasaki T."/>
        </authorList>
    </citation>
    <scope>NUCLEOTIDE SEQUENCE [LARGE SCALE GENOMIC DNA]</scope>
    <source>
        <strain evidence="2">cv. Nipponbare</strain>
    </source>
</reference>
<name>A0A0N7KIJ4_ORYSJ</name>
<evidence type="ECO:0000313" key="2">
    <source>
        <dbReference type="Proteomes" id="UP000059680"/>
    </source>
</evidence>
<dbReference type="eggNOG" id="KOG2214">
    <property type="taxonomic scope" value="Eukaryota"/>
</dbReference>
<dbReference type="Gramene" id="Os04t0146800-00">
    <property type="protein sequence ID" value="Os04t0146800-00"/>
    <property type="gene ID" value="Os04g0146800"/>
</dbReference>
<dbReference type="PaxDb" id="39947-A0A0N7KIJ4"/>